<name>A0A9Q0N9D4_9DIPT</name>
<dbReference type="CDD" id="cd09240">
    <property type="entry name" value="BRO1_Alix"/>
    <property type="match status" value="1"/>
</dbReference>
<dbReference type="GO" id="GO:0000281">
    <property type="term" value="P:mitotic cytokinesis"/>
    <property type="evidence" value="ECO:0007669"/>
    <property type="project" value="TreeGrafter"/>
</dbReference>
<feature type="compositionally biased region" description="Low complexity" evidence="2">
    <location>
        <begin position="738"/>
        <end position="747"/>
    </location>
</feature>
<feature type="domain" description="BRO1" evidence="3">
    <location>
        <begin position="3"/>
        <end position="393"/>
    </location>
</feature>
<gene>
    <name evidence="4" type="primary">Pdcd6ip</name>
    <name evidence="4" type="ORF">Bhyg_01353</name>
</gene>
<comment type="caution">
    <text evidence="4">The sequence shown here is derived from an EMBL/GenBank/DDBJ whole genome shotgun (WGS) entry which is preliminary data.</text>
</comment>
<evidence type="ECO:0000256" key="1">
    <source>
        <dbReference type="SAM" id="Coils"/>
    </source>
</evidence>
<dbReference type="PANTHER" id="PTHR23030">
    <property type="entry name" value="PCD6 INTERACTING PROTEIN-RELATED"/>
    <property type="match status" value="1"/>
</dbReference>
<proteinExistence type="predicted"/>
<dbReference type="InterPro" id="IPR025304">
    <property type="entry name" value="ALIX_V_dom"/>
</dbReference>
<sequence>MSDLLVVPLKKPAEVNIAPLENLIKSAYNSNSSETSVNYSEAVSEFGKLRNIAIWKFFEKHEGSLEVVYGYYDQLCALETKIPVNELQIPFKWKDAFDKGSIFVGRMSLTLTSLAYEKVCVLFNIAALQSAIAASQSVDNDEGLKLATKLFQQSAGIFNYLKGVTPAAIPQEPTPDLNPETLQVLSNLMIAQAQEIFVIKAIRDSMKEAVIAKLACQCEELYAETLRGLQKDSLRSIWDKEWISTIAGKQAGFHALTQLYQSLVCRNNKTVGEEIARLTHAVELFKSAQSRSGKPNLFEEYAGRAQRNLVESKKDNDFIYNEMIPDIATLAAPGKALLAKPTAMPANLSSNEKDLFDNLVPVALHQALSACETRKNEVVNTEIMKLRESTQLLNSILASLNLPAAIETKTGCAVPPSLLEKNEDVRSKGGIQYIRNLIDELPELLKRNREILDVTDRMLDEEAQSDKELREQYKQLTRTPSDKLTINFRSNAAKYREIINNAVQADKIVRDKFDISSRGMELLSSSPADLETAVPSCNKADVPNCSSIQILKELMESVATLKAERDVIESELKSATVNMKDEFLEALSKDGAINEPALSLAGIGKILGPMQNHVKESLERQETLVSDIQTAHSNFVSETGAGTGSRDEFYTELAKAYASFIELNNNLKEGTKFYNDLTQLLLALQNKVSDYCFARQTEKKEFLKDLTSELSKHTPDAPPPAPPNFGSTNPTPQPAPTSAPSSSPYPNQIQGMPIPYGASPAAPYPTYVPPPMPQGFNPYATLPYPASEYTFTIRTYIASPIYRHLQIRTIIKISRKGHNQVIQIISHLVGNLTRPGSVSKLNARMKNH</sequence>
<feature type="region of interest" description="Disordered" evidence="2">
    <location>
        <begin position="710"/>
        <end position="752"/>
    </location>
</feature>
<dbReference type="Gene3D" id="1.20.140.50">
    <property type="entry name" value="alix/aip1 like domains"/>
    <property type="match status" value="1"/>
</dbReference>
<reference evidence="4" key="1">
    <citation type="submission" date="2022-07" db="EMBL/GenBank/DDBJ databases">
        <authorList>
            <person name="Trinca V."/>
            <person name="Uliana J.V.C."/>
            <person name="Torres T.T."/>
            <person name="Ward R.J."/>
            <person name="Monesi N."/>
        </authorList>
    </citation>
    <scope>NUCLEOTIDE SEQUENCE</scope>
    <source>
        <strain evidence="4">HSMRA1968</strain>
        <tissue evidence="4">Whole embryos</tissue>
    </source>
</reference>
<dbReference type="OrthoDB" id="2141925at2759"/>
<dbReference type="PANTHER" id="PTHR23030:SF39">
    <property type="entry name" value="PROGRAMMED CELL DEATH 6-INTERACTING PROTEIN"/>
    <property type="match status" value="1"/>
</dbReference>
<dbReference type="EMBL" id="WJQU01000001">
    <property type="protein sequence ID" value="KAJ6646143.1"/>
    <property type="molecule type" value="Genomic_DNA"/>
</dbReference>
<dbReference type="InterPro" id="IPR038499">
    <property type="entry name" value="BRO1_sf"/>
</dbReference>
<dbReference type="Proteomes" id="UP001151699">
    <property type="component" value="Chromosome A"/>
</dbReference>
<protein>
    <submittedName>
        <fullName evidence="4">Programmed cell death 6-interacting protein</fullName>
    </submittedName>
</protein>
<evidence type="ECO:0000313" key="5">
    <source>
        <dbReference type="Proteomes" id="UP001151699"/>
    </source>
</evidence>
<dbReference type="GO" id="GO:0005768">
    <property type="term" value="C:endosome"/>
    <property type="evidence" value="ECO:0007669"/>
    <property type="project" value="TreeGrafter"/>
</dbReference>
<dbReference type="PROSITE" id="PS51180">
    <property type="entry name" value="BRO1"/>
    <property type="match status" value="1"/>
</dbReference>
<keyword evidence="1" id="KW-0175">Coiled coil</keyword>
<organism evidence="4 5">
    <name type="scientific">Pseudolycoriella hygida</name>
    <dbReference type="NCBI Taxonomy" id="35572"/>
    <lineage>
        <taxon>Eukaryota</taxon>
        <taxon>Metazoa</taxon>
        <taxon>Ecdysozoa</taxon>
        <taxon>Arthropoda</taxon>
        <taxon>Hexapoda</taxon>
        <taxon>Insecta</taxon>
        <taxon>Pterygota</taxon>
        <taxon>Neoptera</taxon>
        <taxon>Endopterygota</taxon>
        <taxon>Diptera</taxon>
        <taxon>Nematocera</taxon>
        <taxon>Sciaroidea</taxon>
        <taxon>Sciaridae</taxon>
        <taxon>Pseudolycoriella</taxon>
    </lineage>
</organism>
<evidence type="ECO:0000259" key="3">
    <source>
        <dbReference type="PROSITE" id="PS51180"/>
    </source>
</evidence>
<dbReference type="Pfam" id="PF13949">
    <property type="entry name" value="ALIX_LYPXL_bnd"/>
    <property type="match status" value="1"/>
</dbReference>
<keyword evidence="5" id="KW-1185">Reference proteome</keyword>
<evidence type="ECO:0000256" key="2">
    <source>
        <dbReference type="SAM" id="MobiDB-lite"/>
    </source>
</evidence>
<dbReference type="SMART" id="SM01041">
    <property type="entry name" value="BRO1"/>
    <property type="match status" value="1"/>
</dbReference>
<dbReference type="Gene3D" id="1.20.120.560">
    <property type="entry name" value="alix/aip1 in complex with the ypdl late domain"/>
    <property type="match status" value="1"/>
</dbReference>
<dbReference type="Gene3D" id="1.25.40.280">
    <property type="entry name" value="alix/aip1 like domains"/>
    <property type="match status" value="1"/>
</dbReference>
<accession>A0A9Q0N9D4</accession>
<evidence type="ECO:0000313" key="4">
    <source>
        <dbReference type="EMBL" id="KAJ6646143.1"/>
    </source>
</evidence>
<dbReference type="Pfam" id="PF03097">
    <property type="entry name" value="BRO1"/>
    <property type="match status" value="1"/>
</dbReference>
<feature type="coiled-coil region" evidence="1">
    <location>
        <begin position="551"/>
        <end position="578"/>
    </location>
</feature>
<dbReference type="FunFam" id="1.25.40.280:FF:000001">
    <property type="entry name" value="programmed cell death 6-interacting protein-like isoform X1"/>
    <property type="match status" value="1"/>
</dbReference>
<dbReference type="AlphaFoldDB" id="A0A9Q0N9D4"/>
<dbReference type="InterPro" id="IPR004328">
    <property type="entry name" value="BRO1_dom"/>
</dbReference>